<sequence>MKYFIFILLPFSMFSQNITGKVYDHEATVKGIKVVNLSKNAQTITGDDGHFTISASINDTLSFHSLFYNKKTIKLETSHFNSIMVVELKKIINRLNEVLIQKNKFNPENEKAQIKEQIVNDSKANPHLYDTYSNYGLDFVRVAQLIGKLFKKKKRKKNAVVLISHKAFDSLFSNHKLFNDEFLNKDLEIPKDYQQLFFEYCEAKSLNKKLLKSENEIILLDSLITYSNTFLKILEESKKNK</sequence>
<dbReference type="EMBL" id="JABBHF010000008">
    <property type="protein sequence ID" value="NMH88820.1"/>
    <property type="molecule type" value="Genomic_DNA"/>
</dbReference>
<dbReference type="RefSeq" id="WP_169675186.1">
    <property type="nucleotide sequence ID" value="NZ_JABBHF010000008.1"/>
</dbReference>
<proteinExistence type="predicted"/>
<comment type="caution">
    <text evidence="1">The sequence shown here is derived from an EMBL/GenBank/DDBJ whole genome shotgun (WGS) entry which is preliminary data.</text>
</comment>
<dbReference type="Pfam" id="PF13715">
    <property type="entry name" value="CarbopepD_reg_2"/>
    <property type="match status" value="1"/>
</dbReference>
<gene>
    <name evidence="1" type="ORF">HHX25_15000</name>
</gene>
<organism evidence="1 2">
    <name type="scientific">Flavivirga algicola</name>
    <dbReference type="NCBI Taxonomy" id="2729136"/>
    <lineage>
        <taxon>Bacteria</taxon>
        <taxon>Pseudomonadati</taxon>
        <taxon>Bacteroidota</taxon>
        <taxon>Flavobacteriia</taxon>
        <taxon>Flavobacteriales</taxon>
        <taxon>Flavobacteriaceae</taxon>
        <taxon>Flavivirga</taxon>
    </lineage>
</organism>
<protein>
    <recommendedName>
        <fullName evidence="3">Carboxypeptidase-like regulatory domain-containing protein</fullName>
    </recommendedName>
</protein>
<evidence type="ECO:0000313" key="1">
    <source>
        <dbReference type="EMBL" id="NMH88820.1"/>
    </source>
</evidence>
<keyword evidence="2" id="KW-1185">Reference proteome</keyword>
<evidence type="ECO:0000313" key="2">
    <source>
        <dbReference type="Proteomes" id="UP000746690"/>
    </source>
</evidence>
<evidence type="ECO:0008006" key="3">
    <source>
        <dbReference type="Google" id="ProtNLM"/>
    </source>
</evidence>
<reference evidence="1 2" key="1">
    <citation type="submission" date="2020-04" db="EMBL/GenBank/DDBJ databases">
        <title>A Flavivirga sp. nov.</title>
        <authorList>
            <person name="Sun X."/>
        </authorList>
    </citation>
    <scope>NUCLEOTIDE SEQUENCE [LARGE SCALE GENOMIC DNA]</scope>
    <source>
        <strain evidence="1 2">Y03</strain>
    </source>
</reference>
<dbReference type="Proteomes" id="UP000746690">
    <property type="component" value="Unassembled WGS sequence"/>
</dbReference>
<accession>A0ABX1S0P8</accession>
<name>A0ABX1S0P8_9FLAO</name>
<dbReference type="InterPro" id="IPR008969">
    <property type="entry name" value="CarboxyPept-like_regulatory"/>
</dbReference>
<dbReference type="SUPFAM" id="SSF49464">
    <property type="entry name" value="Carboxypeptidase regulatory domain-like"/>
    <property type="match status" value="1"/>
</dbReference>